<gene>
    <name evidence="2" type="ORF">ACFS6J_04710</name>
</gene>
<dbReference type="InterPro" id="IPR027785">
    <property type="entry name" value="UvrD-like_helicase_C"/>
</dbReference>
<proteinExistence type="predicted"/>
<accession>A0ABW6AVG5</accession>
<reference evidence="3" key="1">
    <citation type="journal article" date="2019" name="Int. J. Syst. Evol. Microbiol.">
        <title>The Global Catalogue of Microorganisms (GCM) 10K type strain sequencing project: providing services to taxonomists for standard genome sequencing and annotation.</title>
        <authorList>
            <consortium name="The Broad Institute Genomics Platform"/>
            <consortium name="The Broad Institute Genome Sequencing Center for Infectious Disease"/>
            <person name="Wu L."/>
            <person name="Ma J."/>
        </authorList>
    </citation>
    <scope>NUCLEOTIDE SEQUENCE [LARGE SCALE GENOMIC DNA]</scope>
    <source>
        <strain evidence="3">KCTC 23098</strain>
    </source>
</reference>
<dbReference type="Gene3D" id="3.40.50.300">
    <property type="entry name" value="P-loop containing nucleotide triphosphate hydrolases"/>
    <property type="match status" value="2"/>
</dbReference>
<dbReference type="Pfam" id="PF13604">
    <property type="entry name" value="AAA_30"/>
    <property type="match status" value="1"/>
</dbReference>
<dbReference type="Pfam" id="PF13538">
    <property type="entry name" value="UvrD_C_2"/>
    <property type="match status" value="1"/>
</dbReference>
<evidence type="ECO:0000313" key="2">
    <source>
        <dbReference type="EMBL" id="MFD2961072.1"/>
    </source>
</evidence>
<dbReference type="SUPFAM" id="SSF52540">
    <property type="entry name" value="P-loop containing nucleoside triphosphate hydrolases"/>
    <property type="match status" value="2"/>
</dbReference>
<dbReference type="Proteomes" id="UP001597560">
    <property type="component" value="Unassembled WGS sequence"/>
</dbReference>
<dbReference type="RefSeq" id="WP_377609294.1">
    <property type="nucleotide sequence ID" value="NZ_JBHUPA010000002.1"/>
</dbReference>
<keyword evidence="3" id="KW-1185">Reference proteome</keyword>
<dbReference type="CDD" id="cd18809">
    <property type="entry name" value="SF1_C_RecD"/>
    <property type="match status" value="1"/>
</dbReference>
<evidence type="ECO:0000313" key="3">
    <source>
        <dbReference type="Proteomes" id="UP001597560"/>
    </source>
</evidence>
<evidence type="ECO:0000259" key="1">
    <source>
        <dbReference type="Pfam" id="PF13538"/>
    </source>
</evidence>
<comment type="caution">
    <text evidence="2">The sequence shown here is derived from an EMBL/GenBank/DDBJ whole genome shotgun (WGS) entry which is preliminary data.</text>
</comment>
<sequence>MLGLNVEIINKFEQSFPATPTPQQKEAFKELATFLSFKQQATCFILKGYAGTGKTTLISTLVRVLPALNMRSILLSPTGRAAKVMSAYAERPAFTIHKKIYRKKVAGTPDMSFTLSDNLHKNTLFIIDESSMISNEQSGFGKTGLLEDLITYVESGDNCKLMFVGDTAQLPPVGLLESPALNPRYIRDHFGYHVMSCELTEVVRQTSNSGILRNATAIREQIRLDGSNKKLHFPKLKVRNFADVYRMRGERFIEGLHYAYDKYGIENTLVICRSNKSANLYNQQIRNRILYREEELTGGDHVMVVRNNYYWTSGESNAQQFIANGDMAIVKRVRNVHEQHGFRFADVSLAFVDQDNLEPLSCRVLLDSLYTDSPNLPTESQRKLFDSVMEDYQELGSKKEQITAIKNDSYYNALQIKFSMAVTCHKAQGGQWDAVFIDQGFLTDEMLNMDFLRWLYTACTRATKELFFVNFHDKFFAD</sequence>
<dbReference type="EMBL" id="JBHUPA010000002">
    <property type="protein sequence ID" value="MFD2961072.1"/>
    <property type="molecule type" value="Genomic_DNA"/>
</dbReference>
<feature type="domain" description="UvrD-like helicase C-terminal" evidence="1">
    <location>
        <begin position="419"/>
        <end position="469"/>
    </location>
</feature>
<protein>
    <submittedName>
        <fullName evidence="2">ATP-dependent RecD-like DNA helicase</fullName>
    </submittedName>
</protein>
<name>A0ABW6AVG5_9SPHI</name>
<dbReference type="InterPro" id="IPR027417">
    <property type="entry name" value="P-loop_NTPase"/>
</dbReference>
<organism evidence="2 3">
    <name type="scientific">Olivibacter jilunii</name>
    <dbReference type="NCBI Taxonomy" id="985016"/>
    <lineage>
        <taxon>Bacteria</taxon>
        <taxon>Pseudomonadati</taxon>
        <taxon>Bacteroidota</taxon>
        <taxon>Sphingobacteriia</taxon>
        <taxon>Sphingobacteriales</taxon>
        <taxon>Sphingobacteriaceae</taxon>
        <taxon>Olivibacter</taxon>
    </lineage>
</organism>
<dbReference type="CDD" id="cd17933">
    <property type="entry name" value="DEXSc_RecD-like"/>
    <property type="match status" value="1"/>
</dbReference>